<evidence type="ECO:0008006" key="3">
    <source>
        <dbReference type="Google" id="ProtNLM"/>
    </source>
</evidence>
<name>A0A1Y5TEM3_9RHOB</name>
<sequence length="357" mass="36605">MSETSPILGLPYIQPAQAQKHVTHNEALAVLEAAVQLTVVAHDAVTPPAAPAEGDRYIVPAGAEAAWGGAQGDIAVWDGVGWNIISPKAGWQAYSQALQSALRFDGTDWQADGGGSSTQQTLGINTTADTTNRLSVAADATLLNHEGAGHQVKVNKAATPDTASLLFQTGFSGRAEMGTAGNDAFAIKVSDDGASWTTALSFDPATGVADGAAIQATPNDTGTGKLARADYAYGPGNALGPVGMAGGLPTGGLIERGTNTNGDFVRFADGTQICWSPNFAVNVTVPAGAIFQSPPVTWTYPASFVAAPSMTQGGQNHATVYWTVVGTVSMSSGTASAMSFQSISSRTVKLMAFGRWI</sequence>
<organism evidence="1 2">
    <name type="scientific">Pseudooctadecabacter jejudonensis</name>
    <dbReference type="NCBI Taxonomy" id="1391910"/>
    <lineage>
        <taxon>Bacteria</taxon>
        <taxon>Pseudomonadati</taxon>
        <taxon>Pseudomonadota</taxon>
        <taxon>Alphaproteobacteria</taxon>
        <taxon>Rhodobacterales</taxon>
        <taxon>Paracoccaceae</taxon>
        <taxon>Pseudooctadecabacter</taxon>
    </lineage>
</organism>
<dbReference type="EMBL" id="FWFT01000007">
    <property type="protein sequence ID" value="SLN62012.1"/>
    <property type="molecule type" value="Genomic_DNA"/>
</dbReference>
<dbReference type="OrthoDB" id="564699at2"/>
<dbReference type="Pfam" id="PF10983">
    <property type="entry name" value="DUF2793"/>
    <property type="match status" value="1"/>
</dbReference>
<evidence type="ECO:0000313" key="2">
    <source>
        <dbReference type="Proteomes" id="UP000193623"/>
    </source>
</evidence>
<gene>
    <name evidence="1" type="ORF">PSJ8397_03288</name>
</gene>
<dbReference type="RefSeq" id="WP_085865682.1">
    <property type="nucleotide sequence ID" value="NZ_FWFT01000007.1"/>
</dbReference>
<proteinExistence type="predicted"/>
<dbReference type="InterPro" id="IPR021251">
    <property type="entry name" value="DUF2793"/>
</dbReference>
<keyword evidence="2" id="KW-1185">Reference proteome</keyword>
<protein>
    <recommendedName>
        <fullName evidence="3">DUF2793 domain-containing protein</fullName>
    </recommendedName>
</protein>
<accession>A0A1Y5TEM3</accession>
<dbReference type="Proteomes" id="UP000193623">
    <property type="component" value="Unassembled WGS sequence"/>
</dbReference>
<reference evidence="1 2" key="1">
    <citation type="submission" date="2017-03" db="EMBL/GenBank/DDBJ databases">
        <authorList>
            <person name="Afonso C.L."/>
            <person name="Miller P.J."/>
            <person name="Scott M.A."/>
            <person name="Spackman E."/>
            <person name="Goraichik I."/>
            <person name="Dimitrov K.M."/>
            <person name="Suarez D.L."/>
            <person name="Swayne D.E."/>
        </authorList>
    </citation>
    <scope>NUCLEOTIDE SEQUENCE [LARGE SCALE GENOMIC DNA]</scope>
    <source>
        <strain evidence="1 2">CECT 8397</strain>
    </source>
</reference>
<dbReference type="AlphaFoldDB" id="A0A1Y5TEM3"/>
<evidence type="ECO:0000313" key="1">
    <source>
        <dbReference type="EMBL" id="SLN62012.1"/>
    </source>
</evidence>